<dbReference type="EMBL" id="BARW01001913">
    <property type="protein sequence ID" value="GAI65355.1"/>
    <property type="molecule type" value="Genomic_DNA"/>
</dbReference>
<evidence type="ECO:0000313" key="1">
    <source>
        <dbReference type="EMBL" id="GAI65355.1"/>
    </source>
</evidence>
<dbReference type="AlphaFoldDB" id="X1RQA0"/>
<sequence length="33" mass="3548">TVISAALLFTIERETTKEQLGAATTDVATVQIR</sequence>
<organism evidence="1">
    <name type="scientific">marine sediment metagenome</name>
    <dbReference type="NCBI Taxonomy" id="412755"/>
    <lineage>
        <taxon>unclassified sequences</taxon>
        <taxon>metagenomes</taxon>
        <taxon>ecological metagenomes</taxon>
    </lineage>
</organism>
<feature type="non-terminal residue" evidence="1">
    <location>
        <position position="1"/>
    </location>
</feature>
<accession>X1RQA0</accession>
<gene>
    <name evidence="1" type="ORF">S12H4_05693</name>
</gene>
<reference evidence="1" key="1">
    <citation type="journal article" date="2014" name="Front. Microbiol.">
        <title>High frequency of phylogenetically diverse reductive dehalogenase-homologous genes in deep subseafloor sedimentary metagenomes.</title>
        <authorList>
            <person name="Kawai M."/>
            <person name="Futagami T."/>
            <person name="Toyoda A."/>
            <person name="Takaki Y."/>
            <person name="Nishi S."/>
            <person name="Hori S."/>
            <person name="Arai W."/>
            <person name="Tsubouchi T."/>
            <person name="Morono Y."/>
            <person name="Uchiyama I."/>
            <person name="Ito T."/>
            <person name="Fujiyama A."/>
            <person name="Inagaki F."/>
            <person name="Takami H."/>
        </authorList>
    </citation>
    <scope>NUCLEOTIDE SEQUENCE</scope>
    <source>
        <strain evidence="1">Expedition CK06-06</strain>
    </source>
</reference>
<comment type="caution">
    <text evidence="1">The sequence shown here is derived from an EMBL/GenBank/DDBJ whole genome shotgun (WGS) entry which is preliminary data.</text>
</comment>
<proteinExistence type="predicted"/>
<name>X1RQA0_9ZZZZ</name>
<protein>
    <submittedName>
        <fullName evidence="1">Uncharacterized protein</fullName>
    </submittedName>
</protein>